<dbReference type="InterPro" id="IPR006675">
    <property type="entry name" value="HDIG_dom"/>
</dbReference>
<dbReference type="InterPro" id="IPR003607">
    <property type="entry name" value="HD/PDEase_dom"/>
</dbReference>
<dbReference type="InterPro" id="IPR029016">
    <property type="entry name" value="GAF-like_dom_sf"/>
</dbReference>
<dbReference type="SMART" id="SM00471">
    <property type="entry name" value="HDc"/>
    <property type="match status" value="1"/>
</dbReference>
<dbReference type="InterPro" id="IPR003018">
    <property type="entry name" value="GAF"/>
</dbReference>
<sequence length="559" mass="61787">MSESFEYNRLLQHTANADPPLGHSIDFQESLQNLVSAVADIFDAKACMICRLDPLKTETRVLAAAGLEKSAEKIIEMPETADIPQLRRHQPAFIENAAADIRVSGLLTAAGENICSVMGLPFSVAEDMTMVLWLCFDRALSGEETNPRLQRAVCTQSAATVKNAIQQTRYLETFRKISAAIHQGEQTADILKTIVENIQEIMEARGCIYWIVDTNSCAIHMKATSGFQMENLSQVSYETLEEVFEFHDEKDIYFEDVRGDPRIPSTTTLGKQMVTSILGIPFPIAEPYRGILAVYFSRPRPLLKSEIEFVRASGRQGAIALHKAFRYDEKMLKAFRETIEGLVLALEAKDMCTHGHSLNVANYAHMTALEMDLGEKEADTIYHAGLLHDIGKIAMDDTILANLGNLMPGDMETIKKHPVIGARIIAPLSSLANVADLIRSHHERYNGTGYPEGLTGEAIPLGARIIAVTDSFDAMTSQRPGTQTVGVKKAMSLLLEQAGTTFDPEVVRGFVRAIEKNPEAVAPFTLTEDYLRQHVRTCTKSEKQGSPLARMLKKCVPGF</sequence>
<dbReference type="Gene3D" id="1.10.3210.10">
    <property type="entry name" value="Hypothetical protein af1432"/>
    <property type="match status" value="1"/>
</dbReference>
<keyword evidence="2" id="KW-0808">Transferase</keyword>
<proteinExistence type="predicted"/>
<dbReference type="Gene3D" id="3.30.450.40">
    <property type="match status" value="2"/>
</dbReference>
<dbReference type="EMBL" id="JACDUS010000006">
    <property type="protein sequence ID" value="MBA2881975.1"/>
    <property type="molecule type" value="Genomic_DNA"/>
</dbReference>
<dbReference type="Proteomes" id="UP000525298">
    <property type="component" value="Unassembled WGS sequence"/>
</dbReference>
<accession>A0A7W0HL74</accession>
<evidence type="ECO:0000313" key="2">
    <source>
        <dbReference type="EMBL" id="MBA2881975.1"/>
    </source>
</evidence>
<name>A0A7W0HL74_9BACT</name>
<gene>
    <name evidence="2" type="ORF">HNR65_002309</name>
</gene>
<dbReference type="PROSITE" id="PS51832">
    <property type="entry name" value="HD_GYP"/>
    <property type="match status" value="1"/>
</dbReference>
<keyword evidence="3" id="KW-1185">Reference proteome</keyword>
<dbReference type="Pfam" id="PF13487">
    <property type="entry name" value="HD_5"/>
    <property type="match status" value="1"/>
</dbReference>
<comment type="caution">
    <text evidence="2">The sequence shown here is derived from an EMBL/GenBank/DDBJ whole genome shotgun (WGS) entry which is preliminary data.</text>
</comment>
<reference evidence="2 3" key="1">
    <citation type="submission" date="2020-07" db="EMBL/GenBank/DDBJ databases">
        <title>Genomic Encyclopedia of Type Strains, Phase IV (KMG-IV): sequencing the most valuable type-strain genomes for metagenomic binning, comparative biology and taxonomic classification.</title>
        <authorList>
            <person name="Goeker M."/>
        </authorList>
    </citation>
    <scope>NUCLEOTIDE SEQUENCE [LARGE SCALE GENOMIC DNA]</scope>
    <source>
        <strain evidence="2 3">DSM 17721</strain>
    </source>
</reference>
<dbReference type="AlphaFoldDB" id="A0A7W0HL74"/>
<dbReference type="SMART" id="SM00065">
    <property type="entry name" value="GAF"/>
    <property type="match status" value="2"/>
</dbReference>
<dbReference type="NCBIfam" id="TIGR00277">
    <property type="entry name" value="HDIG"/>
    <property type="match status" value="1"/>
</dbReference>
<organism evidence="2 3">
    <name type="scientific">Desulfosalsimonas propionicica</name>
    <dbReference type="NCBI Taxonomy" id="332175"/>
    <lineage>
        <taxon>Bacteria</taxon>
        <taxon>Pseudomonadati</taxon>
        <taxon>Thermodesulfobacteriota</taxon>
        <taxon>Desulfobacteria</taxon>
        <taxon>Desulfobacterales</taxon>
        <taxon>Desulfosalsimonadaceae</taxon>
        <taxon>Desulfosalsimonas</taxon>
    </lineage>
</organism>
<dbReference type="Pfam" id="PF13185">
    <property type="entry name" value="GAF_2"/>
    <property type="match status" value="1"/>
</dbReference>
<dbReference type="SUPFAM" id="SSF55781">
    <property type="entry name" value="GAF domain-like"/>
    <property type="match status" value="2"/>
</dbReference>
<dbReference type="InterPro" id="IPR037522">
    <property type="entry name" value="HD_GYP_dom"/>
</dbReference>
<dbReference type="PANTHER" id="PTHR43155:SF2">
    <property type="entry name" value="CYCLIC DI-GMP PHOSPHODIESTERASE PA4108"/>
    <property type="match status" value="1"/>
</dbReference>
<feature type="domain" description="HD-GYP" evidence="1">
    <location>
        <begin position="331"/>
        <end position="526"/>
    </location>
</feature>
<dbReference type="SUPFAM" id="SSF109604">
    <property type="entry name" value="HD-domain/PDEase-like"/>
    <property type="match status" value="1"/>
</dbReference>
<protein>
    <submittedName>
        <fullName evidence="2">Putative nucleotidyltransferase with HDIG domain</fullName>
    </submittedName>
</protein>
<evidence type="ECO:0000259" key="1">
    <source>
        <dbReference type="PROSITE" id="PS51832"/>
    </source>
</evidence>
<dbReference type="RefSeq" id="WP_181551629.1">
    <property type="nucleotide sequence ID" value="NZ_JACDUS010000006.1"/>
</dbReference>
<dbReference type="CDD" id="cd00077">
    <property type="entry name" value="HDc"/>
    <property type="match status" value="1"/>
</dbReference>
<dbReference type="GO" id="GO:0016740">
    <property type="term" value="F:transferase activity"/>
    <property type="evidence" value="ECO:0007669"/>
    <property type="project" value="UniProtKB-KW"/>
</dbReference>
<evidence type="ECO:0000313" key="3">
    <source>
        <dbReference type="Proteomes" id="UP000525298"/>
    </source>
</evidence>
<dbReference type="PANTHER" id="PTHR43155">
    <property type="entry name" value="CYCLIC DI-GMP PHOSPHODIESTERASE PA4108-RELATED"/>
    <property type="match status" value="1"/>
</dbReference>